<protein>
    <recommendedName>
        <fullName evidence="6">ASTRA-associated protein 1</fullName>
    </recommendedName>
</protein>
<evidence type="ECO:0000256" key="1">
    <source>
        <dbReference type="ARBA" id="ARBA00022574"/>
    </source>
</evidence>
<dbReference type="PROSITE" id="PS50082">
    <property type="entry name" value="WD_REPEATS_2"/>
    <property type="match status" value="2"/>
</dbReference>
<dbReference type="PROSITE" id="PS00678">
    <property type="entry name" value="WD_REPEATS_1"/>
    <property type="match status" value="1"/>
</dbReference>
<dbReference type="InterPro" id="IPR015943">
    <property type="entry name" value="WD40/YVTN_repeat-like_dom_sf"/>
</dbReference>
<name>A0A9P8YF39_9PEZI</name>
<dbReference type="GeneID" id="70179298"/>
<dbReference type="InterPro" id="IPR019775">
    <property type="entry name" value="WD40_repeat_CS"/>
</dbReference>
<comment type="caution">
    <text evidence="8">The sequence shown here is derived from an EMBL/GenBank/DDBJ whole genome shotgun (WGS) entry which is preliminary data.</text>
</comment>
<sequence length="441" mass="47762">MSSREQAPAPKSVLRGHESQVHVAAFVRHNQRLATGDAEGYVVLWDLTIQRPRAVWRAHSSAILSIAGWGDNRIITHGRDHRLVVWKLTEDDEASLSVALPLDKGAAHRPEPWLLHLLNVNTMNFCAFASCPAGRGTDDELLVAVPNTLASESIDIYHLPSQTRQHTVHTTGQSQQKTGMAMALALLRRASVLLLVVGYENGVVVVAQQSYQGSWDVTYRSQLHTQPVLSLDVSPAQDYFLTSGADALIIKHPIPGFIASPGKDEVTLGPELNGNVATEHQHSNDTPTAPRSGVSLLSSALAGEARSPRPIPIAQREVVTTSLKVINTKHSGQQSLHIRSDGKIFATAGWDSKVRVYSCKTMAELAVLKWHEAGCYATAFADLGGPQVGGPASQDQSALASAQHLSSKDLSVKGRRIRQAKETHWLAAGSKDGKVSLWDIY</sequence>
<dbReference type="PANTHER" id="PTHR19854:SF1">
    <property type="entry name" value="GUANINE NUCLEOTIDE-BINDING PROTEIN SUBUNIT BETA-LIKE PROTEIN 1"/>
    <property type="match status" value="1"/>
</dbReference>
<evidence type="ECO:0000256" key="4">
    <source>
        <dbReference type="ARBA" id="ARBA00037931"/>
    </source>
</evidence>
<evidence type="ECO:0000313" key="8">
    <source>
        <dbReference type="EMBL" id="KAH7035801.1"/>
    </source>
</evidence>
<comment type="function">
    <text evidence="3">Component of the ASTRA complex involved in chromatin remodeling.</text>
</comment>
<dbReference type="OrthoDB" id="7668193at2759"/>
<feature type="repeat" description="WD" evidence="7">
    <location>
        <begin position="426"/>
        <end position="441"/>
    </location>
</feature>
<keyword evidence="2" id="KW-0677">Repeat</keyword>
<dbReference type="InterPro" id="IPR036322">
    <property type="entry name" value="WD40_repeat_dom_sf"/>
</dbReference>
<feature type="repeat" description="WD" evidence="7">
    <location>
        <begin position="14"/>
        <end position="47"/>
    </location>
</feature>
<evidence type="ECO:0000256" key="7">
    <source>
        <dbReference type="PROSITE-ProRule" id="PRU00221"/>
    </source>
</evidence>
<dbReference type="RefSeq" id="XP_046015894.1">
    <property type="nucleotide sequence ID" value="XM_046149752.1"/>
</dbReference>
<evidence type="ECO:0000256" key="6">
    <source>
        <dbReference type="ARBA" id="ARBA00040563"/>
    </source>
</evidence>
<evidence type="ECO:0000256" key="3">
    <source>
        <dbReference type="ARBA" id="ARBA00037338"/>
    </source>
</evidence>
<keyword evidence="1 7" id="KW-0853">WD repeat</keyword>
<keyword evidence="9" id="KW-1185">Reference proteome</keyword>
<comment type="similarity">
    <text evidence="4">Belongs to the WD repeat ASA1 family.</text>
</comment>
<dbReference type="PROSITE" id="PS50294">
    <property type="entry name" value="WD_REPEATS_REGION"/>
    <property type="match status" value="1"/>
</dbReference>
<dbReference type="Gene3D" id="2.130.10.10">
    <property type="entry name" value="YVTN repeat-like/Quinoprotein amine dehydrogenase"/>
    <property type="match status" value="2"/>
</dbReference>
<reference evidence="8" key="1">
    <citation type="journal article" date="2021" name="Nat. Commun.">
        <title>Genetic determinants of endophytism in the Arabidopsis root mycobiome.</title>
        <authorList>
            <person name="Mesny F."/>
            <person name="Miyauchi S."/>
            <person name="Thiergart T."/>
            <person name="Pickel B."/>
            <person name="Atanasova L."/>
            <person name="Karlsson M."/>
            <person name="Huettel B."/>
            <person name="Barry K.W."/>
            <person name="Haridas S."/>
            <person name="Chen C."/>
            <person name="Bauer D."/>
            <person name="Andreopoulos W."/>
            <person name="Pangilinan J."/>
            <person name="LaButti K."/>
            <person name="Riley R."/>
            <person name="Lipzen A."/>
            <person name="Clum A."/>
            <person name="Drula E."/>
            <person name="Henrissat B."/>
            <person name="Kohler A."/>
            <person name="Grigoriev I.V."/>
            <person name="Martin F.M."/>
            <person name="Hacquard S."/>
        </authorList>
    </citation>
    <scope>NUCLEOTIDE SEQUENCE</scope>
    <source>
        <strain evidence="8">MPI-CAGE-CH-0230</strain>
    </source>
</reference>
<dbReference type="Pfam" id="PF00400">
    <property type="entry name" value="WD40"/>
    <property type="match status" value="3"/>
</dbReference>
<dbReference type="Proteomes" id="UP000756346">
    <property type="component" value="Unassembled WGS sequence"/>
</dbReference>
<evidence type="ECO:0000313" key="9">
    <source>
        <dbReference type="Proteomes" id="UP000756346"/>
    </source>
</evidence>
<proteinExistence type="inferred from homology"/>
<dbReference type="SUPFAM" id="SSF50978">
    <property type="entry name" value="WD40 repeat-like"/>
    <property type="match status" value="1"/>
</dbReference>
<comment type="subunit">
    <text evidence="5">Component of the ASTRA chromatin remodeling machinery complex.</text>
</comment>
<gene>
    <name evidence="8" type="ORF">B0I36DRAFT_240311</name>
</gene>
<evidence type="ECO:0000256" key="5">
    <source>
        <dbReference type="ARBA" id="ARBA00038749"/>
    </source>
</evidence>
<dbReference type="AlphaFoldDB" id="A0A9P8YF39"/>
<dbReference type="EMBL" id="JAGTJQ010000003">
    <property type="protein sequence ID" value="KAH7035801.1"/>
    <property type="molecule type" value="Genomic_DNA"/>
</dbReference>
<evidence type="ECO:0000256" key="2">
    <source>
        <dbReference type="ARBA" id="ARBA00022737"/>
    </source>
</evidence>
<organism evidence="8 9">
    <name type="scientific">Microdochium trichocladiopsis</name>
    <dbReference type="NCBI Taxonomy" id="1682393"/>
    <lineage>
        <taxon>Eukaryota</taxon>
        <taxon>Fungi</taxon>
        <taxon>Dikarya</taxon>
        <taxon>Ascomycota</taxon>
        <taxon>Pezizomycotina</taxon>
        <taxon>Sordariomycetes</taxon>
        <taxon>Xylariomycetidae</taxon>
        <taxon>Xylariales</taxon>
        <taxon>Microdochiaceae</taxon>
        <taxon>Microdochium</taxon>
    </lineage>
</organism>
<dbReference type="PANTHER" id="PTHR19854">
    <property type="entry name" value="TRANSDUCIN BETA-LIKE 3"/>
    <property type="match status" value="1"/>
</dbReference>
<dbReference type="SMART" id="SM00320">
    <property type="entry name" value="WD40"/>
    <property type="match status" value="5"/>
</dbReference>
<dbReference type="InterPro" id="IPR001680">
    <property type="entry name" value="WD40_rpt"/>
</dbReference>
<accession>A0A9P8YF39</accession>